<evidence type="ECO:0000313" key="3">
    <source>
        <dbReference type="EMBL" id="KAA8497577.1"/>
    </source>
</evidence>
<keyword evidence="2" id="KW-1133">Transmembrane helix</keyword>
<feature type="region of interest" description="Disordered" evidence="1">
    <location>
        <begin position="71"/>
        <end position="93"/>
    </location>
</feature>
<comment type="caution">
    <text evidence="3">The sequence shown here is derived from an EMBL/GenBank/DDBJ whole genome shotgun (WGS) entry which is preliminary data.</text>
</comment>
<feature type="transmembrane region" description="Helical" evidence="2">
    <location>
        <begin position="45"/>
        <end position="68"/>
    </location>
</feature>
<dbReference type="Proteomes" id="UP000324585">
    <property type="component" value="Unassembled WGS sequence"/>
</dbReference>
<dbReference type="PANTHER" id="PTHR21780:SF0">
    <property type="entry name" value="TRANSMEMBRANE PROTEIN 209"/>
    <property type="match status" value="1"/>
</dbReference>
<dbReference type="Pfam" id="PF09786">
    <property type="entry name" value="CytochromB561_N"/>
    <property type="match status" value="1"/>
</dbReference>
<keyword evidence="2" id="KW-0812">Transmembrane</keyword>
<evidence type="ECO:0000256" key="2">
    <source>
        <dbReference type="SAM" id="Phobius"/>
    </source>
</evidence>
<feature type="region of interest" description="Disordered" evidence="1">
    <location>
        <begin position="259"/>
        <end position="309"/>
    </location>
</feature>
<evidence type="ECO:0000256" key="1">
    <source>
        <dbReference type="SAM" id="MobiDB-lite"/>
    </source>
</evidence>
<dbReference type="EMBL" id="VRMN01000001">
    <property type="protein sequence ID" value="KAA8497577.1"/>
    <property type="molecule type" value="Genomic_DNA"/>
</dbReference>
<dbReference type="InterPro" id="IPR019176">
    <property type="entry name" value="Cytochrome_B561-rel"/>
</dbReference>
<dbReference type="GO" id="GO:0016020">
    <property type="term" value="C:membrane"/>
    <property type="evidence" value="ECO:0007669"/>
    <property type="project" value="TreeGrafter"/>
</dbReference>
<dbReference type="AlphaFoldDB" id="A0A5J4Z4Q9"/>
<feature type="compositionally biased region" description="Low complexity" evidence="1">
    <location>
        <begin position="261"/>
        <end position="273"/>
    </location>
</feature>
<evidence type="ECO:0000313" key="4">
    <source>
        <dbReference type="Proteomes" id="UP000324585"/>
    </source>
</evidence>
<protein>
    <submittedName>
        <fullName evidence="3">Uncharacterized protein</fullName>
    </submittedName>
</protein>
<reference evidence="4" key="1">
    <citation type="journal article" date="2019" name="Nat. Commun.">
        <title>Expansion of phycobilisome linker gene families in mesophilic red algae.</title>
        <authorList>
            <person name="Lee J."/>
            <person name="Kim D."/>
            <person name="Bhattacharya D."/>
            <person name="Yoon H.S."/>
        </authorList>
    </citation>
    <scope>NUCLEOTIDE SEQUENCE [LARGE SCALE GENOMIC DNA]</scope>
    <source>
        <strain evidence="4">CCMP 1328</strain>
    </source>
</reference>
<gene>
    <name evidence="3" type="ORF">FVE85_5162</name>
</gene>
<accession>A0A5J4Z4Q9</accession>
<feature type="transmembrane region" description="Helical" evidence="2">
    <location>
        <begin position="17"/>
        <end position="33"/>
    </location>
</feature>
<sequence>MSFVSLGPQGRGNYEPSAWKLVLQAGIAFVLYYKLASDATAEHAMVLSVLTSMAMEVVTVAAILFLGASQKRRNPVSPPGAPSARGSAPGIARPDTASIMSTFLGTRSSVTPSAGSASLSTPVRGQSVSHAHMFGGLDLSGVGTPNVGVKADYNRGQSTGRAARAGEHAYVRNVSHGQTWERPVTEHRRDGVRQYHSSRPRYQQTLRDGVLDPLRMDLFDARGSNKNAIGEQRTAAVSSGPTGQDMALSSSFAVSPATSMSVIRQSGSSPRSSPSRRKSSLRGANAFAAGSSSGSPSAKSLTFTPDPTLPNRFTDDAVDALRRWLVQKVCIPFLQLDQENAMQLSQWKPPVFGAEYTTDALLEIAMQLPSHAQTLCHARKLLQRYVSVPGYPGTTEYCRYRIAQWCTDTCMSKYVWNGFDAELTQKLPGSGSRVPTDAELIVTVFGAYFDQRMPSAPNPLSSDYSSRFLSFLAYPSSPRREANAPTVLPLSHLVSAQIEIGSDGRPYLATWIAQLLQSQLENWKMKAGGVIVRSLPDPPHFLVLGPSFSFVDLPSGRNNAFFSILALLTLIQRDYDA</sequence>
<keyword evidence="4" id="KW-1185">Reference proteome</keyword>
<keyword evidence="2" id="KW-0472">Membrane</keyword>
<dbReference type="OrthoDB" id="509821at2759"/>
<proteinExistence type="predicted"/>
<dbReference type="PANTHER" id="PTHR21780">
    <property type="entry name" value="TRANSMEMBRANE PROTEIN 209"/>
    <property type="match status" value="1"/>
</dbReference>
<organism evidence="3 4">
    <name type="scientific">Porphyridium purpureum</name>
    <name type="common">Red alga</name>
    <name type="synonym">Porphyridium cruentum</name>
    <dbReference type="NCBI Taxonomy" id="35688"/>
    <lineage>
        <taxon>Eukaryota</taxon>
        <taxon>Rhodophyta</taxon>
        <taxon>Bangiophyceae</taxon>
        <taxon>Porphyridiales</taxon>
        <taxon>Porphyridiaceae</taxon>
        <taxon>Porphyridium</taxon>
    </lineage>
</organism>
<feature type="compositionally biased region" description="Low complexity" evidence="1">
    <location>
        <begin position="281"/>
        <end position="300"/>
    </location>
</feature>
<name>A0A5J4Z4Q9_PORPP</name>